<dbReference type="AlphaFoldDB" id="A0A9N8WEW8"/>
<evidence type="ECO:0000313" key="3">
    <source>
        <dbReference type="Proteomes" id="UP000789342"/>
    </source>
</evidence>
<organism evidence="2 3">
    <name type="scientific">Acaulospora morrowiae</name>
    <dbReference type="NCBI Taxonomy" id="94023"/>
    <lineage>
        <taxon>Eukaryota</taxon>
        <taxon>Fungi</taxon>
        <taxon>Fungi incertae sedis</taxon>
        <taxon>Mucoromycota</taxon>
        <taxon>Glomeromycotina</taxon>
        <taxon>Glomeromycetes</taxon>
        <taxon>Diversisporales</taxon>
        <taxon>Acaulosporaceae</taxon>
        <taxon>Acaulospora</taxon>
    </lineage>
</organism>
<accession>A0A9N8WEW8</accession>
<sequence length="317" mass="36446">MAIPSSNQCSEQTNSRASSLPHPHQKSQKTLRKSRSTSSLTRKLNPSLSSQLFFPYTVNHVNDVKHKGNRLIETNHHIDSDRISISVTKREVKRHHSRRHTVDYTSNELNLEKRNTNPPENVRCCNLSVVKELNVLSGKTVTVKRKDGKKFVVKCVDKKKLLKDEYYKNAHSGTCDCKNCQDPTTTSTSHSISSLIRGKFLRKKSVASDTLIITSAAQKISQIRFNSSPALASIMEDAPPPKYVNDKIPLELLLLTANSTELPEFVTYFSNDDYYYYVTKMHGVKQRKWKKPRSWRCKKYFDVFWDDYISKNVKCVE</sequence>
<feature type="region of interest" description="Disordered" evidence="1">
    <location>
        <begin position="1"/>
        <end position="43"/>
    </location>
</feature>
<comment type="caution">
    <text evidence="2">The sequence shown here is derived from an EMBL/GenBank/DDBJ whole genome shotgun (WGS) entry which is preliminary data.</text>
</comment>
<keyword evidence="3" id="KW-1185">Reference proteome</keyword>
<proteinExistence type="predicted"/>
<protein>
    <submittedName>
        <fullName evidence="2">12121_t:CDS:1</fullName>
    </submittedName>
</protein>
<feature type="compositionally biased region" description="Basic residues" evidence="1">
    <location>
        <begin position="23"/>
        <end position="35"/>
    </location>
</feature>
<reference evidence="2" key="1">
    <citation type="submission" date="2021-06" db="EMBL/GenBank/DDBJ databases">
        <authorList>
            <person name="Kallberg Y."/>
            <person name="Tangrot J."/>
            <person name="Rosling A."/>
        </authorList>
    </citation>
    <scope>NUCLEOTIDE SEQUENCE</scope>
    <source>
        <strain evidence="2">CL551</strain>
    </source>
</reference>
<evidence type="ECO:0000256" key="1">
    <source>
        <dbReference type="SAM" id="MobiDB-lite"/>
    </source>
</evidence>
<gene>
    <name evidence="2" type="ORF">AMORRO_LOCUS2358</name>
</gene>
<evidence type="ECO:0000313" key="2">
    <source>
        <dbReference type="EMBL" id="CAG8482058.1"/>
    </source>
</evidence>
<dbReference type="Proteomes" id="UP000789342">
    <property type="component" value="Unassembled WGS sequence"/>
</dbReference>
<dbReference type="EMBL" id="CAJVPV010000980">
    <property type="protein sequence ID" value="CAG8482058.1"/>
    <property type="molecule type" value="Genomic_DNA"/>
</dbReference>
<dbReference type="OrthoDB" id="2094343at2759"/>
<name>A0A9N8WEW8_9GLOM</name>
<feature type="compositionally biased region" description="Polar residues" evidence="1">
    <location>
        <begin position="1"/>
        <end position="18"/>
    </location>
</feature>